<keyword evidence="7" id="KW-1185">Reference proteome</keyword>
<dbReference type="InterPro" id="IPR001041">
    <property type="entry name" value="2Fe-2S_ferredoxin-type"/>
</dbReference>
<evidence type="ECO:0000256" key="1">
    <source>
        <dbReference type="ARBA" id="ARBA00001974"/>
    </source>
</evidence>
<dbReference type="RefSeq" id="WP_114454667.1">
    <property type="nucleotide sequence ID" value="NZ_QPJC01000015.1"/>
</dbReference>
<dbReference type="InterPro" id="IPR017927">
    <property type="entry name" value="FAD-bd_FR_type"/>
</dbReference>
<keyword evidence="2" id="KW-0479">Metal-binding</keyword>
<dbReference type="OrthoDB" id="4307358at2"/>
<dbReference type="AlphaFoldDB" id="A0A368VEU1"/>
<keyword evidence="6" id="KW-0503">Monooxygenase</keyword>
<dbReference type="CDD" id="cd00207">
    <property type="entry name" value="fer2"/>
    <property type="match status" value="1"/>
</dbReference>
<dbReference type="PRINTS" id="PR00410">
    <property type="entry name" value="PHEHYDRXLASE"/>
</dbReference>
<proteinExistence type="predicted"/>
<dbReference type="PRINTS" id="PR00371">
    <property type="entry name" value="FPNCR"/>
</dbReference>
<feature type="domain" description="FAD-binding FR-type" evidence="5">
    <location>
        <begin position="105"/>
        <end position="207"/>
    </location>
</feature>
<dbReference type="InterPro" id="IPR006058">
    <property type="entry name" value="2Fe2S_fd_BS"/>
</dbReference>
<keyword evidence="2" id="KW-0408">Iron</keyword>
<dbReference type="Proteomes" id="UP000253495">
    <property type="component" value="Unassembled WGS sequence"/>
</dbReference>
<feature type="domain" description="2Fe-2S ferredoxin-type" evidence="4">
    <location>
        <begin position="5"/>
        <end position="95"/>
    </location>
</feature>
<dbReference type="PANTHER" id="PTHR47354">
    <property type="entry name" value="NADH OXIDOREDUCTASE HCR"/>
    <property type="match status" value="1"/>
</dbReference>
<dbReference type="PANTHER" id="PTHR47354:SF5">
    <property type="entry name" value="PROTEIN RFBI"/>
    <property type="match status" value="1"/>
</dbReference>
<dbReference type="Gene3D" id="3.40.50.80">
    <property type="entry name" value="Nucleotide-binding domain of ferredoxin-NADP reductase (FNR) module"/>
    <property type="match status" value="1"/>
</dbReference>
<keyword evidence="2" id="KW-0001">2Fe-2S</keyword>
<dbReference type="Gene3D" id="2.40.30.10">
    <property type="entry name" value="Translation factors"/>
    <property type="match status" value="1"/>
</dbReference>
<evidence type="ECO:0000256" key="2">
    <source>
        <dbReference type="ARBA" id="ARBA00022714"/>
    </source>
</evidence>
<dbReference type="Pfam" id="PF00970">
    <property type="entry name" value="FAD_binding_6"/>
    <property type="match status" value="1"/>
</dbReference>
<dbReference type="InterPro" id="IPR050415">
    <property type="entry name" value="MRET"/>
</dbReference>
<dbReference type="InterPro" id="IPR001709">
    <property type="entry name" value="Flavoprot_Pyr_Nucl_cyt_Rdtase"/>
</dbReference>
<accession>A0A368VEU1</accession>
<evidence type="ECO:0000256" key="3">
    <source>
        <dbReference type="ARBA" id="ARBA00023014"/>
    </source>
</evidence>
<dbReference type="InterPro" id="IPR012675">
    <property type="entry name" value="Beta-grasp_dom_sf"/>
</dbReference>
<dbReference type="Pfam" id="PF00111">
    <property type="entry name" value="Fer2"/>
    <property type="match status" value="1"/>
</dbReference>
<evidence type="ECO:0000313" key="7">
    <source>
        <dbReference type="Proteomes" id="UP000253495"/>
    </source>
</evidence>
<organism evidence="6 7">
    <name type="scientific">Halopolyspora algeriensis</name>
    <dbReference type="NCBI Taxonomy" id="1500506"/>
    <lineage>
        <taxon>Bacteria</taxon>
        <taxon>Bacillati</taxon>
        <taxon>Actinomycetota</taxon>
        <taxon>Actinomycetes</taxon>
        <taxon>Actinomycetes incertae sedis</taxon>
        <taxon>Halopolyspora</taxon>
    </lineage>
</organism>
<keyword evidence="3" id="KW-0411">Iron-sulfur</keyword>
<name>A0A368VEU1_9ACTN</name>
<dbReference type="InterPro" id="IPR039261">
    <property type="entry name" value="FNR_nucleotide-bd"/>
</dbReference>
<dbReference type="InterPro" id="IPR017938">
    <property type="entry name" value="Riboflavin_synthase-like_b-brl"/>
</dbReference>
<protein>
    <submittedName>
        <fullName evidence="6">Propane monooxygenase reductase subunit</fullName>
    </submittedName>
</protein>
<keyword evidence="6" id="KW-0560">Oxidoreductase</keyword>
<dbReference type="PROSITE" id="PS00197">
    <property type="entry name" value="2FE2S_FER_1"/>
    <property type="match status" value="1"/>
</dbReference>
<dbReference type="PROSITE" id="PS51085">
    <property type="entry name" value="2FE2S_FER_2"/>
    <property type="match status" value="1"/>
</dbReference>
<sequence length="351" mass="38912">MSQTHRVRFDPVDIEIEANEDETVLDAAFRQGVMPLHGCKEGQCSSCKSFLLDGDLQMDRYSTFALADYESDEGYVLLCRAHAYSDLDIELINYDEDMIRAGLPVVTVPTRVEAMEQLTHDITLLRLVVEGPDAFRFHPGQYLDITIPGSDEHRSFSMANLPQGQDGKLEFLIKRYPGGKFSGLLEEGLSVGDALTTTGPYGTFTLRAGSDRRVVFIGGGAGMAPILSVLRQIAAKGDFDREVVFYYGARTPDDLFLLDEIRDIGVRIPNFRFVPCLSDSDEANWKEIGFDGAIGMVTDIVDDRESKLSEADVYMCGPPPMIDAGLEMLVARSVPQEQIFYDKFTVSAQAD</sequence>
<reference evidence="6 7" key="1">
    <citation type="submission" date="2018-07" db="EMBL/GenBank/DDBJ databases">
        <title>Genomic Encyclopedia of Type Strains, Phase III (KMG-III): the genomes of soil and plant-associated and newly described type strains.</title>
        <authorList>
            <person name="Whitman W."/>
        </authorList>
    </citation>
    <scope>NUCLEOTIDE SEQUENCE [LARGE SCALE GENOMIC DNA]</scope>
    <source>
        <strain evidence="6 7">CECT 8575</strain>
    </source>
</reference>
<dbReference type="Pfam" id="PF00175">
    <property type="entry name" value="NAD_binding_1"/>
    <property type="match status" value="1"/>
</dbReference>
<comment type="cofactor">
    <cofactor evidence="1">
        <name>FAD</name>
        <dbReference type="ChEBI" id="CHEBI:57692"/>
    </cofactor>
</comment>
<evidence type="ECO:0000259" key="4">
    <source>
        <dbReference type="PROSITE" id="PS51085"/>
    </source>
</evidence>
<comment type="caution">
    <text evidence="6">The sequence shown here is derived from an EMBL/GenBank/DDBJ whole genome shotgun (WGS) entry which is preliminary data.</text>
</comment>
<dbReference type="SUPFAM" id="SSF54292">
    <property type="entry name" value="2Fe-2S ferredoxin-like"/>
    <property type="match status" value="1"/>
</dbReference>
<dbReference type="GO" id="GO:0051537">
    <property type="term" value="F:2 iron, 2 sulfur cluster binding"/>
    <property type="evidence" value="ECO:0007669"/>
    <property type="project" value="UniProtKB-KW"/>
</dbReference>
<dbReference type="SUPFAM" id="SSF63380">
    <property type="entry name" value="Riboflavin synthase domain-like"/>
    <property type="match status" value="1"/>
</dbReference>
<dbReference type="InterPro" id="IPR036010">
    <property type="entry name" value="2Fe-2S_ferredoxin-like_sf"/>
</dbReference>
<dbReference type="Gene3D" id="3.10.20.30">
    <property type="match status" value="1"/>
</dbReference>
<gene>
    <name evidence="6" type="ORF">DFQ14_11522</name>
</gene>
<dbReference type="EMBL" id="QPJC01000015">
    <property type="protein sequence ID" value="RCW39646.1"/>
    <property type="molecule type" value="Genomic_DNA"/>
</dbReference>
<evidence type="ECO:0000259" key="5">
    <source>
        <dbReference type="PROSITE" id="PS51384"/>
    </source>
</evidence>
<dbReference type="InterPro" id="IPR001433">
    <property type="entry name" value="OxRdtase_FAD/NAD-bd"/>
</dbReference>
<evidence type="ECO:0000313" key="6">
    <source>
        <dbReference type="EMBL" id="RCW39646.1"/>
    </source>
</evidence>
<dbReference type="InterPro" id="IPR008333">
    <property type="entry name" value="Cbr1-like_FAD-bd_dom"/>
</dbReference>
<dbReference type="PROSITE" id="PS51384">
    <property type="entry name" value="FAD_FR"/>
    <property type="match status" value="1"/>
</dbReference>
<dbReference type="GO" id="GO:0004497">
    <property type="term" value="F:monooxygenase activity"/>
    <property type="evidence" value="ECO:0007669"/>
    <property type="project" value="UniProtKB-KW"/>
</dbReference>
<dbReference type="SUPFAM" id="SSF52343">
    <property type="entry name" value="Ferredoxin reductase-like, C-terminal NADP-linked domain"/>
    <property type="match status" value="1"/>
</dbReference>